<accession>A0ABD0PN60</accession>
<name>A0ABD0PN60_CIRMR</name>
<dbReference type="AlphaFoldDB" id="A0ABD0PN60"/>
<protein>
    <submittedName>
        <fullName evidence="2">Uncharacterized protein</fullName>
    </submittedName>
</protein>
<comment type="caution">
    <text evidence="2">The sequence shown here is derived from an EMBL/GenBank/DDBJ whole genome shotgun (WGS) entry which is preliminary data.</text>
</comment>
<evidence type="ECO:0000256" key="1">
    <source>
        <dbReference type="SAM" id="MobiDB-lite"/>
    </source>
</evidence>
<gene>
    <name evidence="2" type="ORF">M9458_031133</name>
</gene>
<reference evidence="2 3" key="1">
    <citation type="submission" date="2024-05" db="EMBL/GenBank/DDBJ databases">
        <title>Genome sequencing and assembly of Indian major carp, Cirrhinus mrigala (Hamilton, 1822).</title>
        <authorList>
            <person name="Mohindra V."/>
            <person name="Chowdhury L.M."/>
            <person name="Lal K."/>
            <person name="Jena J.K."/>
        </authorList>
    </citation>
    <scope>NUCLEOTIDE SEQUENCE [LARGE SCALE GENOMIC DNA]</scope>
    <source>
        <strain evidence="2">CM1030</strain>
        <tissue evidence="2">Blood</tissue>
    </source>
</reference>
<proteinExistence type="predicted"/>
<organism evidence="2 3">
    <name type="scientific">Cirrhinus mrigala</name>
    <name type="common">Mrigala</name>
    <dbReference type="NCBI Taxonomy" id="683832"/>
    <lineage>
        <taxon>Eukaryota</taxon>
        <taxon>Metazoa</taxon>
        <taxon>Chordata</taxon>
        <taxon>Craniata</taxon>
        <taxon>Vertebrata</taxon>
        <taxon>Euteleostomi</taxon>
        <taxon>Actinopterygii</taxon>
        <taxon>Neopterygii</taxon>
        <taxon>Teleostei</taxon>
        <taxon>Ostariophysi</taxon>
        <taxon>Cypriniformes</taxon>
        <taxon>Cyprinidae</taxon>
        <taxon>Labeoninae</taxon>
        <taxon>Labeonini</taxon>
        <taxon>Cirrhinus</taxon>
    </lineage>
</organism>
<feature type="non-terminal residue" evidence="2">
    <location>
        <position position="1"/>
    </location>
</feature>
<feature type="non-terminal residue" evidence="2">
    <location>
        <position position="62"/>
    </location>
</feature>
<feature type="region of interest" description="Disordered" evidence="1">
    <location>
        <begin position="1"/>
        <end position="23"/>
    </location>
</feature>
<keyword evidence="3" id="KW-1185">Reference proteome</keyword>
<evidence type="ECO:0000313" key="3">
    <source>
        <dbReference type="Proteomes" id="UP001529510"/>
    </source>
</evidence>
<dbReference type="Proteomes" id="UP001529510">
    <property type="component" value="Unassembled WGS sequence"/>
</dbReference>
<dbReference type="EMBL" id="JAMKFB020000015">
    <property type="protein sequence ID" value="KAL0175165.1"/>
    <property type="molecule type" value="Genomic_DNA"/>
</dbReference>
<evidence type="ECO:0000313" key="2">
    <source>
        <dbReference type="EMBL" id="KAL0175165.1"/>
    </source>
</evidence>
<sequence>LVPEGRGHNGQGRRSCPEPALPQLIPPQPAVVMETALAAPHAHPAGIRCSVWTGGGGEWSLQ</sequence>